<dbReference type="InterPro" id="IPR007808">
    <property type="entry name" value="Elf1"/>
</dbReference>
<dbReference type="Pfam" id="PF05129">
    <property type="entry name" value="Zn_ribbon_Elf1"/>
    <property type="match status" value="1"/>
</dbReference>
<keyword evidence="1" id="KW-0862">Zinc</keyword>
<proteinExistence type="predicted"/>
<reference evidence="2 3" key="1">
    <citation type="journal article" date="2015" name="Stand. Genomic Sci.">
        <title>Complete genome sequence of and proposal of Thermofilum uzonense sp. nov. a novel hyperthermophilic crenarchaeon and emended description of the genus Thermofilum.</title>
        <authorList>
            <person name="Toshchakov S.V."/>
            <person name="Korzhenkov A.A."/>
            <person name="Samarov N.I."/>
            <person name="Mazunin I.O."/>
            <person name="Mozhey O.I."/>
            <person name="Shmyr I.S."/>
            <person name="Derbikova K.S."/>
            <person name="Taranov E.A."/>
            <person name="Dominova I.N."/>
            <person name="Bonch-Osmolovskaya E.A."/>
            <person name="Patrushev M.V."/>
            <person name="Podosokorskaya O.A."/>
            <person name="Kublanov I.V."/>
        </authorList>
    </citation>
    <scope>NUCLEOTIDE SEQUENCE [LARGE SCALE GENOMIC DNA]</scope>
    <source>
        <strain evidence="2 3">1807-2</strain>
    </source>
</reference>
<dbReference type="KEGG" id="thf:MA03_05955"/>
<dbReference type="GeneID" id="25401756"/>
<dbReference type="SUPFAM" id="SSF57783">
    <property type="entry name" value="Zinc beta-ribbon"/>
    <property type="match status" value="1"/>
</dbReference>
<dbReference type="PANTHER" id="PTHR20934">
    <property type="entry name" value="TRANSCRIPTION ELONGATION FACTOR 1 HOMOLOG"/>
    <property type="match status" value="1"/>
</dbReference>
<gene>
    <name evidence="2" type="ORF">MA03_05955</name>
</gene>
<evidence type="ECO:0000313" key="2">
    <source>
        <dbReference type="EMBL" id="AKG38889.1"/>
    </source>
</evidence>
<dbReference type="Proteomes" id="UP000067434">
    <property type="component" value="Chromosome"/>
</dbReference>
<accession>A0A0F7FHT2</accession>
<evidence type="ECO:0008006" key="4">
    <source>
        <dbReference type="Google" id="ProtNLM"/>
    </source>
</evidence>
<name>A0A0F7FHT2_9CREN</name>
<dbReference type="EMBL" id="CP009961">
    <property type="protein sequence ID" value="AKG38889.1"/>
    <property type="molecule type" value="Genomic_DNA"/>
</dbReference>
<sequence>MGRRRKRSRPRLVPKRKLPTVFQCPACGATAVSVSVLKGKEKKVIVTCANCGLRGEYEYNQYLHPVDYFSRFLDDYEAGKLTVISKHEDENNAENEG</sequence>
<dbReference type="HOGENOM" id="CLU_165872_0_0_2"/>
<keyword evidence="3" id="KW-1185">Reference proteome</keyword>
<dbReference type="PANTHER" id="PTHR20934:SF0">
    <property type="entry name" value="TRANSCRIPTION ELONGATION FACTOR 1 HOMOLOG"/>
    <property type="match status" value="1"/>
</dbReference>
<dbReference type="Gene3D" id="2.20.25.190">
    <property type="match status" value="1"/>
</dbReference>
<protein>
    <recommendedName>
        <fullName evidence="4">Transcription elongation factor</fullName>
    </recommendedName>
</protein>
<dbReference type="STRING" id="1550241.MA03_05955"/>
<dbReference type="AlphaFoldDB" id="A0A0F7FHT2"/>
<evidence type="ECO:0000256" key="1">
    <source>
        <dbReference type="ARBA" id="ARBA00022833"/>
    </source>
</evidence>
<dbReference type="InterPro" id="IPR038567">
    <property type="entry name" value="T_Elf1_sf"/>
</dbReference>
<evidence type="ECO:0000313" key="3">
    <source>
        <dbReference type="Proteomes" id="UP000067434"/>
    </source>
</evidence>
<dbReference type="RefSeq" id="WP_052884387.1">
    <property type="nucleotide sequence ID" value="NZ_CP009961.1"/>
</dbReference>
<dbReference type="GO" id="GO:0006368">
    <property type="term" value="P:transcription elongation by RNA polymerase II"/>
    <property type="evidence" value="ECO:0007669"/>
    <property type="project" value="TreeGrafter"/>
</dbReference>
<dbReference type="OrthoDB" id="15334at2157"/>
<organism evidence="2 3">
    <name type="scientific">Infirmifilum uzonense</name>
    <dbReference type="NCBI Taxonomy" id="1550241"/>
    <lineage>
        <taxon>Archaea</taxon>
        <taxon>Thermoproteota</taxon>
        <taxon>Thermoprotei</taxon>
        <taxon>Thermofilales</taxon>
        <taxon>Thermofilaceae</taxon>
        <taxon>Infirmifilum</taxon>
    </lineage>
</organism>